<dbReference type="Pfam" id="PF08512">
    <property type="entry name" value="Rttp106-like_middle"/>
    <property type="match status" value="1"/>
</dbReference>
<keyword evidence="7 10" id="KW-0804">Transcription</keyword>
<proteinExistence type="inferred from homology"/>
<feature type="domain" description="FACT complex subunit SPT16 middle" evidence="13">
    <location>
        <begin position="510"/>
        <end position="660"/>
    </location>
</feature>
<evidence type="ECO:0000256" key="2">
    <source>
        <dbReference type="ARBA" id="ARBA00022454"/>
    </source>
</evidence>
<evidence type="ECO:0000259" key="12">
    <source>
        <dbReference type="SMART" id="SM01285"/>
    </source>
</evidence>
<dbReference type="Pfam" id="PF00557">
    <property type="entry name" value="Peptidase_M24"/>
    <property type="match status" value="1"/>
</dbReference>
<evidence type="ECO:0000256" key="4">
    <source>
        <dbReference type="ARBA" id="ARBA00022763"/>
    </source>
</evidence>
<dbReference type="FunFam" id="3.90.230.10:FF:000021">
    <property type="entry name" value="Transcription factor-like protein"/>
    <property type="match status" value="1"/>
</dbReference>
<dbReference type="InterPro" id="IPR000994">
    <property type="entry name" value="Pept_M24"/>
</dbReference>
<dbReference type="SMART" id="SM01286">
    <property type="entry name" value="SPT16"/>
    <property type="match status" value="1"/>
</dbReference>
<feature type="compositionally biased region" description="Acidic residues" evidence="11">
    <location>
        <begin position="925"/>
        <end position="961"/>
    </location>
</feature>
<feature type="domain" description="Histone chaperone RTT106/FACT complex subunit SPT16-like middle" evidence="14">
    <location>
        <begin position="782"/>
        <end position="870"/>
    </location>
</feature>
<keyword evidence="6" id="KW-0175">Coiled coil</keyword>
<keyword evidence="4 10" id="KW-0227">DNA damage</keyword>
<gene>
    <name evidence="15" type="ORF">PPRIM_AZ9-3.1.T0700122</name>
</gene>
<evidence type="ECO:0000256" key="1">
    <source>
        <dbReference type="ARBA" id="ARBA00010779"/>
    </source>
</evidence>
<dbReference type="SMART" id="SM01285">
    <property type="entry name" value="FACT-Spt16_Nlob"/>
    <property type="match status" value="1"/>
</dbReference>
<dbReference type="InterPro" id="IPR029148">
    <property type="entry name" value="FACT-SPT16_Nlobe"/>
</dbReference>
<keyword evidence="16" id="KW-1185">Reference proteome</keyword>
<dbReference type="InterPro" id="IPR013953">
    <property type="entry name" value="FACT_SPT16_M"/>
</dbReference>
<dbReference type="Pfam" id="PF24824">
    <property type="entry name" value="PH_SPT16"/>
    <property type="match status" value="1"/>
</dbReference>
<organism evidence="15 16">
    <name type="scientific">Paramecium primaurelia</name>
    <dbReference type="NCBI Taxonomy" id="5886"/>
    <lineage>
        <taxon>Eukaryota</taxon>
        <taxon>Sar</taxon>
        <taxon>Alveolata</taxon>
        <taxon>Ciliophora</taxon>
        <taxon>Intramacronucleata</taxon>
        <taxon>Oligohymenophorea</taxon>
        <taxon>Peniculida</taxon>
        <taxon>Parameciidae</taxon>
        <taxon>Paramecium</taxon>
    </lineage>
</organism>
<evidence type="ECO:0000256" key="10">
    <source>
        <dbReference type="RuleBase" id="RU367052"/>
    </source>
</evidence>
<evidence type="ECO:0000256" key="3">
    <source>
        <dbReference type="ARBA" id="ARBA00022705"/>
    </source>
</evidence>
<feature type="region of interest" description="Disordered" evidence="11">
    <location>
        <begin position="903"/>
        <end position="1031"/>
    </location>
</feature>
<feature type="domain" description="FACT complex subunit SPT16 N-terminal lobe" evidence="12">
    <location>
        <begin position="5"/>
        <end position="149"/>
    </location>
</feature>
<protein>
    <recommendedName>
        <fullName evidence="10">FACT complex subunit</fullName>
    </recommendedName>
</protein>
<feature type="compositionally biased region" description="Basic residues" evidence="11">
    <location>
        <begin position="985"/>
        <end position="997"/>
    </location>
</feature>
<dbReference type="InterPro" id="IPR056595">
    <property type="entry name" value="Fact-SPT16_PH"/>
</dbReference>
<dbReference type="GO" id="GO:0035101">
    <property type="term" value="C:FACT complex"/>
    <property type="evidence" value="ECO:0007669"/>
    <property type="project" value="UniProtKB-UniRule"/>
</dbReference>
<dbReference type="PANTHER" id="PTHR13980">
    <property type="entry name" value="CDC68 RELATED"/>
    <property type="match status" value="1"/>
</dbReference>
<evidence type="ECO:0000256" key="5">
    <source>
        <dbReference type="ARBA" id="ARBA00023015"/>
    </source>
</evidence>
<dbReference type="GO" id="GO:0006368">
    <property type="term" value="P:transcription elongation by RNA polymerase II"/>
    <property type="evidence" value="ECO:0007669"/>
    <property type="project" value="TreeGrafter"/>
</dbReference>
<dbReference type="EMBL" id="CAJJDM010000073">
    <property type="protein sequence ID" value="CAD8083562.1"/>
    <property type="molecule type" value="Genomic_DNA"/>
</dbReference>
<dbReference type="GO" id="GO:0031491">
    <property type="term" value="F:nucleosome binding"/>
    <property type="evidence" value="ECO:0007669"/>
    <property type="project" value="TreeGrafter"/>
</dbReference>
<dbReference type="OMA" id="AYSVMKN"/>
<evidence type="ECO:0000256" key="9">
    <source>
        <dbReference type="ARBA" id="ARBA00023242"/>
    </source>
</evidence>
<evidence type="ECO:0000256" key="6">
    <source>
        <dbReference type="ARBA" id="ARBA00023054"/>
    </source>
</evidence>
<keyword evidence="2 10" id="KW-0158">Chromosome</keyword>
<dbReference type="GO" id="GO:0006281">
    <property type="term" value="P:DNA repair"/>
    <property type="evidence" value="ECO:0007669"/>
    <property type="project" value="UniProtKB-UniRule"/>
</dbReference>
<comment type="subunit">
    <text evidence="10">Component of the FACT complex.</text>
</comment>
<dbReference type="PANTHER" id="PTHR13980:SF15">
    <property type="entry name" value="FACT COMPLEX SUBUNIT SPT16"/>
    <property type="match status" value="1"/>
</dbReference>
<accession>A0A8S1MVX7</accession>
<dbReference type="SMART" id="SM01287">
    <property type="entry name" value="Rtt106"/>
    <property type="match status" value="1"/>
</dbReference>
<comment type="function">
    <text evidence="10">Component of the FACT complex, a general chromatin factor that acts to reorganize nucleosomes. The FACT complex is involved in multiple processes that require DNA as a template such as mRNA elongation, DNA replication and DNA repair. During transcription elongation the FACT complex acts as a histone chaperone that both destabilizes and restores nucleosomal structure. It facilitates the passage of RNA polymerase II and transcription by promoting the dissociation of one histone H2A-H2B dimer from the nucleosome, then subsequently promotes the reestablishment of the nucleosome following the passage of RNA polymerase II.</text>
</comment>
<evidence type="ECO:0000259" key="13">
    <source>
        <dbReference type="SMART" id="SM01286"/>
    </source>
</evidence>
<feature type="compositionally biased region" description="Basic and acidic residues" evidence="11">
    <location>
        <begin position="419"/>
        <end position="434"/>
    </location>
</feature>
<keyword evidence="9 10" id="KW-0539">Nucleus</keyword>
<comment type="caution">
    <text evidence="15">The sequence shown here is derived from an EMBL/GenBank/DDBJ whole genome shotgun (WGS) entry which is preliminary data.</text>
</comment>
<feature type="compositionally biased region" description="Pro residues" evidence="11">
    <location>
        <begin position="1006"/>
        <end position="1020"/>
    </location>
</feature>
<keyword evidence="3 10" id="KW-0235">DNA replication</keyword>
<evidence type="ECO:0000256" key="8">
    <source>
        <dbReference type="ARBA" id="ARBA00023204"/>
    </source>
</evidence>
<sequence>MDKKIIADVFQRHLEQLVSRLNDDIPAICILSGKEDGSIKPKTKALFVWLFGYDMIETVFLATKKQIFYLASDKKLQMMEETKQKLSGKFEVHFYKKMNDNRESFEKIRQKIGNVKLGMPTTEKQAGSLAAEWYEYKGWQQIVDATQLIGDVLAVKDDQEQGFIQQSSQLTTRLFKKLIKQIEDSIDVGTRITHQDLAKKVEQSLENDKQKVMKEIGLQDGLYDFAYTPIIQSGGNYQQVEGPNKDYLSSDVIIIQLGTQVNEYNTNCIRTLFINPTEIQKKLYNAILEVQNKIITSMTIGTSLNVVFKDSHQLLQQKLQELNLQNLQLPTSFGYGIGLELKESNLIINEKSTHVVAKGEVYFVNLVLENVPNGQKNITYTIQVGDVIVITNGAATITTTQIPKAYKQISYQLQEEDEPERKPAPVQTDKDKPIRARPRNQQIQIQRQNEKQRQIHQEKLAKDKQTELEQRLEQDQFIQNQQEVKALELDKLSCYQKPEQYPKELQKGQIYIDNQKCALLVPLLGTHIPFHVSCIKNVSKIDEGKMGSSIRINFFTSETTAGQIQFPKVDGETIFIKELQYRSKKSDRPQNLILQIKQLQKKVKTEQQVEREKQNVGDMEPLIVNKGGRKPIFKDLKVRPTFGSGKAAGVLEVHTNGFRYIHSNKEQLDIVFKNIKHYIYQSPEQDIIAALHFHLHSPIVLGKRKTHDVQFYCEVGGAVEHLEGRKKTNRNDEDEIEEEERLRMHRKKMAKEFEVFIKTIEELGAEYKISFEKPFRDLGFEGNWNRARLFLQPTRDTLMNVVESPFFILTLNEVEICCFERIIPGIKSFDLVFVFKNYDKQVLRIESIDIKDLEGVKNWLDRMNLLFFEVGQNLVWKNVLAQIQKDIPGFVQDGGWTNILAESEEEGDEEDDPEAGDSEFSPGESGDDGEDDSDFTEDDEDGDEDADADEDDDDDDEDLSDVLDLNNISDQDDDDDAEDSDSDKHRRKGQAKGHSKPQPKTQNKPQPKPQPKPSGPPPRSTQPQKRQPPRK</sequence>
<feature type="compositionally biased region" description="Acidic residues" evidence="11">
    <location>
        <begin position="970"/>
        <end position="981"/>
    </location>
</feature>
<dbReference type="FunFam" id="2.30.29.30:FF:000017">
    <property type="entry name" value="FACT complex subunit SPT16"/>
    <property type="match status" value="1"/>
</dbReference>
<evidence type="ECO:0000256" key="11">
    <source>
        <dbReference type="SAM" id="MobiDB-lite"/>
    </source>
</evidence>
<dbReference type="Pfam" id="PF08644">
    <property type="entry name" value="SPT16"/>
    <property type="match status" value="1"/>
</dbReference>
<feature type="region of interest" description="Disordered" evidence="11">
    <location>
        <begin position="413"/>
        <end position="454"/>
    </location>
</feature>
<keyword evidence="8 10" id="KW-0234">DNA repair</keyword>
<dbReference type="Pfam" id="PF14826">
    <property type="entry name" value="FACT-Spt16_Nlob"/>
    <property type="match status" value="1"/>
</dbReference>
<dbReference type="InterPro" id="IPR013719">
    <property type="entry name" value="RTT106/SPT16-like_middle_dom"/>
</dbReference>
<reference evidence="15" key="1">
    <citation type="submission" date="2021-01" db="EMBL/GenBank/DDBJ databases">
        <authorList>
            <consortium name="Genoscope - CEA"/>
            <person name="William W."/>
        </authorList>
    </citation>
    <scope>NUCLEOTIDE SEQUENCE</scope>
</reference>
<dbReference type="GO" id="GO:0006260">
    <property type="term" value="P:DNA replication"/>
    <property type="evidence" value="ECO:0007669"/>
    <property type="project" value="UniProtKB-KW"/>
</dbReference>
<comment type="subcellular location">
    <subcellularLocation>
        <location evidence="10">Nucleus</location>
    </subcellularLocation>
    <subcellularLocation>
        <location evidence="10">Chromosome</location>
    </subcellularLocation>
</comment>
<feature type="compositionally biased region" description="Acidic residues" evidence="11">
    <location>
        <begin position="903"/>
        <end position="917"/>
    </location>
</feature>
<keyword evidence="5 10" id="KW-0805">Transcription regulation</keyword>
<name>A0A8S1MVX7_PARPR</name>
<dbReference type="InterPro" id="IPR040258">
    <property type="entry name" value="Spt16"/>
</dbReference>
<evidence type="ECO:0000256" key="7">
    <source>
        <dbReference type="ARBA" id="ARBA00023163"/>
    </source>
</evidence>
<comment type="similarity">
    <text evidence="1 10">Belongs to the peptidase M24 family. SPT16 subfamily.</text>
</comment>
<evidence type="ECO:0000259" key="14">
    <source>
        <dbReference type="SMART" id="SM01287"/>
    </source>
</evidence>
<evidence type="ECO:0000313" key="15">
    <source>
        <dbReference type="EMBL" id="CAD8083562.1"/>
    </source>
</evidence>
<evidence type="ECO:0000313" key="16">
    <source>
        <dbReference type="Proteomes" id="UP000688137"/>
    </source>
</evidence>
<dbReference type="FunFam" id="2.30.29.210:FF:000001">
    <property type="entry name" value="FACT complex subunit spt16"/>
    <property type="match status" value="1"/>
</dbReference>
<dbReference type="Proteomes" id="UP000688137">
    <property type="component" value="Unassembled WGS sequence"/>
</dbReference>
<dbReference type="AlphaFoldDB" id="A0A8S1MVX7"/>